<evidence type="ECO:0000256" key="1">
    <source>
        <dbReference type="SAM" id="MobiDB-lite"/>
    </source>
</evidence>
<name>A0A5B0SBG7_PUCGR</name>
<dbReference type="AlphaFoldDB" id="A0A5B0SBG7"/>
<evidence type="ECO:0000313" key="3">
    <source>
        <dbReference type="Proteomes" id="UP000325313"/>
    </source>
</evidence>
<feature type="region of interest" description="Disordered" evidence="1">
    <location>
        <begin position="80"/>
        <end position="99"/>
    </location>
</feature>
<protein>
    <submittedName>
        <fullName evidence="2">Uncharacterized protein</fullName>
    </submittedName>
</protein>
<sequence length="99" mass="10979">MTAPTRIRQPTSIPISTADILDRIRLPISSAVFDRICDASMTELIGSYSFSTICRIAHGDSLDRFVAGCSVSRGHFEGQNPFDWTLNRSRSRSSLSDIE</sequence>
<accession>A0A5B0SBG7</accession>
<reference evidence="2 3" key="1">
    <citation type="submission" date="2019-05" db="EMBL/GenBank/DDBJ databases">
        <title>Emergence of the Ug99 lineage of the wheat stem rust pathogen through somatic hybridization.</title>
        <authorList>
            <person name="Li F."/>
            <person name="Upadhyaya N.M."/>
            <person name="Sperschneider J."/>
            <person name="Matny O."/>
            <person name="Nguyen-Phuc H."/>
            <person name="Mago R."/>
            <person name="Raley C."/>
            <person name="Miller M.E."/>
            <person name="Silverstein K.A.T."/>
            <person name="Henningsen E."/>
            <person name="Hirsch C.D."/>
            <person name="Visser B."/>
            <person name="Pretorius Z.A."/>
            <person name="Steffenson B.J."/>
            <person name="Schwessinger B."/>
            <person name="Dodds P.N."/>
            <person name="Figueroa M."/>
        </authorList>
    </citation>
    <scope>NUCLEOTIDE SEQUENCE [LARGE SCALE GENOMIC DNA]</scope>
    <source>
        <strain evidence="2 3">Ug99</strain>
    </source>
</reference>
<dbReference type="EMBL" id="VDEP01000070">
    <property type="protein sequence ID" value="KAA1133814.1"/>
    <property type="molecule type" value="Genomic_DNA"/>
</dbReference>
<proteinExistence type="predicted"/>
<gene>
    <name evidence="2" type="ORF">PGTUg99_021917</name>
</gene>
<dbReference type="Proteomes" id="UP000325313">
    <property type="component" value="Unassembled WGS sequence"/>
</dbReference>
<organism evidence="2 3">
    <name type="scientific">Puccinia graminis f. sp. tritici</name>
    <dbReference type="NCBI Taxonomy" id="56615"/>
    <lineage>
        <taxon>Eukaryota</taxon>
        <taxon>Fungi</taxon>
        <taxon>Dikarya</taxon>
        <taxon>Basidiomycota</taxon>
        <taxon>Pucciniomycotina</taxon>
        <taxon>Pucciniomycetes</taxon>
        <taxon>Pucciniales</taxon>
        <taxon>Pucciniaceae</taxon>
        <taxon>Puccinia</taxon>
    </lineage>
</organism>
<comment type="caution">
    <text evidence="2">The sequence shown here is derived from an EMBL/GenBank/DDBJ whole genome shotgun (WGS) entry which is preliminary data.</text>
</comment>
<evidence type="ECO:0000313" key="2">
    <source>
        <dbReference type="EMBL" id="KAA1133814.1"/>
    </source>
</evidence>